<sequence length="454" mass="46464">MRTHGREAGQSTLDYLGVIIVGVVVVLGLVLTPAGPAIKGTMDQAVCAVTTKGDFGGGDCVAGGESGDQGGDGEDGPDYEPDSCTVSTANTTRKVEASIVIIDLGGESGVSIAEIRHADGTVEYRVTNERKGEGGVGVGIGAGGKGKGGGDGDDPGAAAKADLGIKGSYTDGNTYKVDTLEEARALQDRLLNNPWADVGEPAAETVTWGGEFNGSVDLGLGTGSGGPGGPGDDEGGTNLGGGFGLSGSHSYATTTDYNTGETTYVTSWSGTMSANADAAEGLNYSGSWTGTTSMAIVRDANGQIVRIDLVTKTAAGSTLKIAEKPAAITGKPGMDSVRTIRLPVTDANRGVVDQWLGSTDNYAGFTPLSTMFWNPTEASTDPMQNLVFNQAQVSQVDMQTGTTGWEVGGEVKWGIKLGGKIKYSESTGEVVEAVYAGEPADGRRPWMNMEVCFP</sequence>
<gene>
    <name evidence="3" type="ORF">FB476_0659</name>
</gene>
<dbReference type="OrthoDB" id="3455227at2"/>
<protein>
    <submittedName>
        <fullName evidence="3">Uncharacterized protein</fullName>
    </submittedName>
</protein>
<evidence type="ECO:0000313" key="3">
    <source>
        <dbReference type="EMBL" id="TQM95809.1"/>
    </source>
</evidence>
<feature type="transmembrane region" description="Helical" evidence="2">
    <location>
        <begin position="12"/>
        <end position="31"/>
    </location>
</feature>
<evidence type="ECO:0000256" key="1">
    <source>
        <dbReference type="SAM" id="MobiDB-lite"/>
    </source>
</evidence>
<keyword evidence="2" id="KW-0472">Membrane</keyword>
<accession>A0A543KL51</accession>
<keyword evidence="4" id="KW-1185">Reference proteome</keyword>
<dbReference type="Proteomes" id="UP000315133">
    <property type="component" value="Unassembled WGS sequence"/>
</dbReference>
<organism evidence="3 4">
    <name type="scientific">Ornithinimicrobium humiphilum</name>
    <dbReference type="NCBI Taxonomy" id="125288"/>
    <lineage>
        <taxon>Bacteria</taxon>
        <taxon>Bacillati</taxon>
        <taxon>Actinomycetota</taxon>
        <taxon>Actinomycetes</taxon>
        <taxon>Micrococcales</taxon>
        <taxon>Ornithinimicrobiaceae</taxon>
        <taxon>Ornithinimicrobium</taxon>
    </lineage>
</organism>
<comment type="caution">
    <text evidence="3">The sequence shown here is derived from an EMBL/GenBank/DDBJ whole genome shotgun (WGS) entry which is preliminary data.</text>
</comment>
<feature type="compositionally biased region" description="Gly residues" evidence="1">
    <location>
        <begin position="58"/>
        <end position="70"/>
    </location>
</feature>
<proteinExistence type="predicted"/>
<dbReference type="AlphaFoldDB" id="A0A543KL51"/>
<evidence type="ECO:0000256" key="2">
    <source>
        <dbReference type="SAM" id="Phobius"/>
    </source>
</evidence>
<dbReference type="EMBL" id="VFPU01000001">
    <property type="protein sequence ID" value="TQM95809.1"/>
    <property type="molecule type" value="Genomic_DNA"/>
</dbReference>
<feature type="compositionally biased region" description="Gly residues" evidence="1">
    <location>
        <begin position="220"/>
        <end position="230"/>
    </location>
</feature>
<evidence type="ECO:0000313" key="4">
    <source>
        <dbReference type="Proteomes" id="UP000315133"/>
    </source>
</evidence>
<feature type="region of interest" description="Disordered" evidence="1">
    <location>
        <begin position="58"/>
        <end position="87"/>
    </location>
</feature>
<name>A0A543KL51_9MICO</name>
<feature type="compositionally biased region" description="Acidic residues" evidence="1">
    <location>
        <begin position="71"/>
        <end position="81"/>
    </location>
</feature>
<keyword evidence="2" id="KW-0812">Transmembrane</keyword>
<dbReference type="RefSeq" id="WP_141817514.1">
    <property type="nucleotide sequence ID" value="NZ_BAAAIL010000003.1"/>
</dbReference>
<feature type="region of interest" description="Disordered" evidence="1">
    <location>
        <begin position="217"/>
        <end position="242"/>
    </location>
</feature>
<reference evidence="3 4" key="1">
    <citation type="submission" date="2019-06" db="EMBL/GenBank/DDBJ databases">
        <title>Sequencing the genomes of 1000 actinobacteria strains.</title>
        <authorList>
            <person name="Klenk H.-P."/>
        </authorList>
    </citation>
    <scope>NUCLEOTIDE SEQUENCE [LARGE SCALE GENOMIC DNA]</scope>
    <source>
        <strain evidence="3 4">DSM 12362</strain>
    </source>
</reference>
<keyword evidence="2" id="KW-1133">Transmembrane helix</keyword>